<dbReference type="GO" id="GO:0047372">
    <property type="term" value="F:monoacylglycerol lipase activity"/>
    <property type="evidence" value="ECO:0007669"/>
    <property type="project" value="TreeGrafter"/>
</dbReference>
<evidence type="ECO:0000259" key="1">
    <source>
        <dbReference type="Pfam" id="PF00561"/>
    </source>
</evidence>
<dbReference type="PRINTS" id="PR00111">
    <property type="entry name" value="ABHYDROLASE"/>
</dbReference>
<keyword evidence="3" id="KW-1185">Reference proteome</keyword>
<keyword evidence="2" id="KW-0012">Acyltransferase</keyword>
<dbReference type="EMBL" id="VRMN01000010">
    <property type="protein sequence ID" value="KAA8492276.1"/>
    <property type="molecule type" value="Genomic_DNA"/>
</dbReference>
<accession>A0A5J4YLH0</accession>
<reference evidence="3" key="1">
    <citation type="journal article" date="2019" name="Nat. Commun.">
        <title>Expansion of phycobilisome linker gene families in mesophilic red algae.</title>
        <authorList>
            <person name="Lee J."/>
            <person name="Kim D."/>
            <person name="Bhattacharya D."/>
            <person name="Yoon H.S."/>
        </authorList>
    </citation>
    <scope>NUCLEOTIDE SEQUENCE [LARGE SCALE GENOMIC DNA]</scope>
    <source>
        <strain evidence="3">CCMP 1328</strain>
    </source>
</reference>
<dbReference type="InterPro" id="IPR050266">
    <property type="entry name" value="AB_hydrolase_sf"/>
</dbReference>
<organism evidence="2 3">
    <name type="scientific">Porphyridium purpureum</name>
    <name type="common">Red alga</name>
    <name type="synonym">Porphyridium cruentum</name>
    <dbReference type="NCBI Taxonomy" id="35688"/>
    <lineage>
        <taxon>Eukaryota</taxon>
        <taxon>Rhodophyta</taxon>
        <taxon>Bangiophyceae</taxon>
        <taxon>Porphyridiales</taxon>
        <taxon>Porphyridiaceae</taxon>
        <taxon>Porphyridium</taxon>
    </lineage>
</organism>
<name>A0A5J4YLH0_PORPP</name>
<dbReference type="SUPFAM" id="SSF53474">
    <property type="entry name" value="alpha/beta-Hydrolases"/>
    <property type="match status" value="1"/>
</dbReference>
<dbReference type="InterPro" id="IPR029058">
    <property type="entry name" value="AB_hydrolase_fold"/>
</dbReference>
<evidence type="ECO:0000313" key="3">
    <source>
        <dbReference type="Proteomes" id="UP000324585"/>
    </source>
</evidence>
<comment type="caution">
    <text evidence="2">The sequence shown here is derived from an EMBL/GenBank/DDBJ whole genome shotgun (WGS) entry which is preliminary data.</text>
</comment>
<dbReference type="OrthoDB" id="7457040at2759"/>
<dbReference type="Pfam" id="PF00561">
    <property type="entry name" value="Abhydrolase_1"/>
    <property type="match status" value="1"/>
</dbReference>
<proteinExistence type="predicted"/>
<feature type="domain" description="AB hydrolase-1" evidence="1">
    <location>
        <begin position="89"/>
        <end position="317"/>
    </location>
</feature>
<dbReference type="GO" id="GO:0016746">
    <property type="term" value="F:acyltransferase activity"/>
    <property type="evidence" value="ECO:0007669"/>
    <property type="project" value="UniProtKB-KW"/>
</dbReference>
<dbReference type="Gene3D" id="3.40.50.1820">
    <property type="entry name" value="alpha/beta hydrolase"/>
    <property type="match status" value="1"/>
</dbReference>
<dbReference type="PANTHER" id="PTHR43798:SF5">
    <property type="entry name" value="MONOACYLGLYCEROL LIPASE ABHD6"/>
    <property type="match status" value="1"/>
</dbReference>
<dbReference type="InterPro" id="IPR000073">
    <property type="entry name" value="AB_hydrolase_1"/>
</dbReference>
<keyword evidence="2" id="KW-0808">Transferase</keyword>
<dbReference type="GO" id="GO:0046464">
    <property type="term" value="P:acylglycerol catabolic process"/>
    <property type="evidence" value="ECO:0007669"/>
    <property type="project" value="TreeGrafter"/>
</dbReference>
<dbReference type="AlphaFoldDB" id="A0A5J4YLH0"/>
<dbReference type="Proteomes" id="UP000324585">
    <property type="component" value="Unassembled WGS sequence"/>
</dbReference>
<protein>
    <submittedName>
        <fullName evidence="2">Putative 1-acylglycerol-3-phosphate O-acyltransferase</fullName>
    </submittedName>
</protein>
<gene>
    <name evidence="2" type="ORF">FVE85_3714</name>
</gene>
<sequence length="409" mass="45898">MVVWLGGLVLGVIKAAANVVFALELQRAVFGWVKPSTIKAVERAEQRILARVGCELDHVWVPVRGGHVIHTLVASGGEKGAQWQQQQQPVIVLLHGHSMSSAFFYRNFDHLVEMGFRVYAPDLLGWARSSRPPFEGHDPLASVDFFVNSLTDWADELGLGRFVLLGHSLGAYVAHTFASRNPERVLHLSLIAPAAIRRELALYRAFYFSITPQAAARRGGLLGYLLFLIKFPKLESYVRDRMRDYTWALASQPGEGSGDFAVRNMIRWKSPLAAECQLSLVETMRPLNIPVCLIGARNDALVPMAHVEELYTTYVAHQVACTLYTMDTDHCPHFEDPTLFAEILFAEVSTKVPSLALRRPFPPLVLDVQAQKLRLNSDDDEDDTFSDPSKFQIRRHSIQGRAEVQWTLL</sequence>
<evidence type="ECO:0000313" key="2">
    <source>
        <dbReference type="EMBL" id="KAA8492276.1"/>
    </source>
</evidence>
<dbReference type="GO" id="GO:0016020">
    <property type="term" value="C:membrane"/>
    <property type="evidence" value="ECO:0007669"/>
    <property type="project" value="TreeGrafter"/>
</dbReference>
<dbReference type="PANTHER" id="PTHR43798">
    <property type="entry name" value="MONOACYLGLYCEROL LIPASE"/>
    <property type="match status" value="1"/>
</dbReference>